<evidence type="ECO:0000313" key="3">
    <source>
        <dbReference type="EMBL" id="KAG6728635.1"/>
    </source>
</evidence>
<dbReference type="Pfam" id="PF14389">
    <property type="entry name" value="Lzipper-MIP1"/>
    <property type="match status" value="1"/>
</dbReference>
<feature type="coiled-coil region" evidence="1">
    <location>
        <begin position="10"/>
        <end position="37"/>
    </location>
</feature>
<dbReference type="AlphaFoldDB" id="A0A922FXI2"/>
<dbReference type="InterPro" id="IPR025757">
    <property type="entry name" value="MIP1_Leuzipper"/>
</dbReference>
<name>A0A922FXI2_CARIL</name>
<sequence>MKFEDLLMQRGQEQQKILGLEEEVGMLEAELKEEQALNRILRFALQGPISSRPSLCSSVPPQVQVLLEELAKAHEEILWLERKVEDLKLSLYQERKRSREREMEHLTSIPEDGHLRCGPEIRSSVLNDQRSRSENRDHEFRNERIIKERRPSLGSVSKIVSMSSTRSSGKLKFLSKKNVHKPRPNTRVHDSAMEAPPGYGINSLRPWFRGLGLWEEKRHCSFSG</sequence>
<organism evidence="3 4">
    <name type="scientific">Carya illinoinensis</name>
    <name type="common">Pecan</name>
    <dbReference type="NCBI Taxonomy" id="32201"/>
    <lineage>
        <taxon>Eukaryota</taxon>
        <taxon>Viridiplantae</taxon>
        <taxon>Streptophyta</taxon>
        <taxon>Embryophyta</taxon>
        <taxon>Tracheophyta</taxon>
        <taxon>Spermatophyta</taxon>
        <taxon>Magnoliopsida</taxon>
        <taxon>eudicotyledons</taxon>
        <taxon>Gunneridae</taxon>
        <taxon>Pentapetalae</taxon>
        <taxon>rosids</taxon>
        <taxon>fabids</taxon>
        <taxon>Fagales</taxon>
        <taxon>Juglandaceae</taxon>
        <taxon>Carya</taxon>
    </lineage>
</organism>
<comment type="caution">
    <text evidence="3">The sequence shown here is derived from an EMBL/GenBank/DDBJ whole genome shotgun (WGS) entry which is preliminary data.</text>
</comment>
<reference evidence="3" key="1">
    <citation type="submission" date="2021-01" db="EMBL/GenBank/DDBJ databases">
        <authorList>
            <person name="Lovell J.T."/>
            <person name="Bentley N."/>
            <person name="Bhattarai G."/>
            <person name="Jenkins J.W."/>
            <person name="Sreedasyam A."/>
            <person name="Alarcon Y."/>
            <person name="Bock C."/>
            <person name="Boston L."/>
            <person name="Carlson J."/>
            <person name="Cervantes K."/>
            <person name="Clermont K."/>
            <person name="Krom N."/>
            <person name="Kubenka K."/>
            <person name="Mamidi S."/>
            <person name="Mattison C."/>
            <person name="Monteros M."/>
            <person name="Pisani C."/>
            <person name="Plott C."/>
            <person name="Rajasekar S."/>
            <person name="Rhein H.S."/>
            <person name="Rohla C."/>
            <person name="Song M."/>
            <person name="Hilaire R.S."/>
            <person name="Shu S."/>
            <person name="Wells L."/>
            <person name="Wang X."/>
            <person name="Webber J."/>
            <person name="Heerema R.J."/>
            <person name="Klein P."/>
            <person name="Conner P."/>
            <person name="Grauke L."/>
            <person name="Grimwood J."/>
            <person name="Schmutz J."/>
            <person name="Randall J.J."/>
        </authorList>
    </citation>
    <scope>NUCLEOTIDE SEQUENCE</scope>
    <source>
        <tissue evidence="3">Leaf</tissue>
    </source>
</reference>
<feature type="domain" description="Ternary complex factor MIP1 leucine-zipper" evidence="2">
    <location>
        <begin position="13"/>
        <end position="94"/>
    </location>
</feature>
<evidence type="ECO:0000259" key="2">
    <source>
        <dbReference type="Pfam" id="PF14389"/>
    </source>
</evidence>
<gene>
    <name evidence="3" type="ORF">I3842_02G182000</name>
</gene>
<dbReference type="EMBL" id="CM031826">
    <property type="protein sequence ID" value="KAG6728635.1"/>
    <property type="molecule type" value="Genomic_DNA"/>
</dbReference>
<accession>A0A922FXI2</accession>
<evidence type="ECO:0000313" key="4">
    <source>
        <dbReference type="Proteomes" id="UP000811246"/>
    </source>
</evidence>
<proteinExistence type="predicted"/>
<dbReference type="PANTHER" id="PTHR46248">
    <property type="entry name" value="EXPRESSED PROTEIN"/>
    <property type="match status" value="1"/>
</dbReference>
<dbReference type="PANTHER" id="PTHR46248:SF4">
    <property type="entry name" value="OS01G0147800 PROTEIN"/>
    <property type="match status" value="1"/>
</dbReference>
<dbReference type="Proteomes" id="UP000811246">
    <property type="component" value="Chromosome 2"/>
</dbReference>
<protein>
    <recommendedName>
        <fullName evidence="2">Ternary complex factor MIP1 leucine-zipper domain-containing protein</fullName>
    </recommendedName>
</protein>
<feature type="coiled-coil region" evidence="1">
    <location>
        <begin position="63"/>
        <end position="90"/>
    </location>
</feature>
<keyword evidence="1" id="KW-0175">Coiled coil</keyword>
<evidence type="ECO:0000256" key="1">
    <source>
        <dbReference type="SAM" id="Coils"/>
    </source>
</evidence>